<protein>
    <recommendedName>
        <fullName evidence="5">Transcriptional regulator LacI/GalR-like sensor domain-containing protein</fullName>
    </recommendedName>
</protein>
<feature type="domain" description="Transcriptional regulator LacI/GalR-like sensor" evidence="5">
    <location>
        <begin position="3"/>
        <end position="147"/>
    </location>
</feature>
<evidence type="ECO:0000256" key="2">
    <source>
        <dbReference type="ARBA" id="ARBA00023015"/>
    </source>
</evidence>
<dbReference type="Pfam" id="PF13377">
    <property type="entry name" value="Peripla_BP_3"/>
    <property type="match status" value="1"/>
</dbReference>
<comment type="caution">
    <text evidence="6">The sequence shown here is derived from an EMBL/GenBank/DDBJ whole genome shotgun (WGS) entry which is preliminary data.</text>
</comment>
<keyword evidence="1" id="KW-0678">Repressor</keyword>
<evidence type="ECO:0000313" key="6">
    <source>
        <dbReference type="EMBL" id="GAJ10196.1"/>
    </source>
</evidence>
<evidence type="ECO:0000256" key="1">
    <source>
        <dbReference type="ARBA" id="ARBA00022491"/>
    </source>
</evidence>
<dbReference type="SUPFAM" id="SSF53822">
    <property type="entry name" value="Periplasmic binding protein-like I"/>
    <property type="match status" value="1"/>
</dbReference>
<keyword evidence="2" id="KW-0805">Transcription regulation</keyword>
<evidence type="ECO:0000256" key="3">
    <source>
        <dbReference type="ARBA" id="ARBA00023125"/>
    </source>
</evidence>
<evidence type="ECO:0000256" key="4">
    <source>
        <dbReference type="ARBA" id="ARBA00023163"/>
    </source>
</evidence>
<feature type="non-terminal residue" evidence="6">
    <location>
        <position position="1"/>
    </location>
</feature>
<dbReference type="PANTHER" id="PTHR30146">
    <property type="entry name" value="LACI-RELATED TRANSCRIPTIONAL REPRESSOR"/>
    <property type="match status" value="1"/>
</dbReference>
<organism evidence="6">
    <name type="scientific">marine sediment metagenome</name>
    <dbReference type="NCBI Taxonomy" id="412755"/>
    <lineage>
        <taxon>unclassified sequences</taxon>
        <taxon>metagenomes</taxon>
        <taxon>ecological metagenomes</taxon>
    </lineage>
</organism>
<evidence type="ECO:0000259" key="5">
    <source>
        <dbReference type="Pfam" id="PF13377"/>
    </source>
</evidence>
<dbReference type="GO" id="GO:0000976">
    <property type="term" value="F:transcription cis-regulatory region binding"/>
    <property type="evidence" value="ECO:0007669"/>
    <property type="project" value="TreeGrafter"/>
</dbReference>
<dbReference type="InterPro" id="IPR028082">
    <property type="entry name" value="Peripla_BP_I"/>
</dbReference>
<keyword evidence="3" id="KW-0238">DNA-binding</keyword>
<keyword evidence="4" id="KW-0804">Transcription</keyword>
<proteinExistence type="predicted"/>
<name>X1VAF2_9ZZZZ</name>
<dbReference type="InterPro" id="IPR046335">
    <property type="entry name" value="LacI/GalR-like_sensor"/>
</dbReference>
<dbReference type="Gene3D" id="3.40.50.2300">
    <property type="match status" value="1"/>
</dbReference>
<dbReference type="CDD" id="cd06267">
    <property type="entry name" value="PBP1_LacI_sugar_binding-like"/>
    <property type="match status" value="1"/>
</dbReference>
<sequence>SESSSRERLEGYKKALYEHDIKVNKDLIKISNWEISGGFNSTIELMKIFPKTPSAIFLANTLMALGSLTALKKLNLKVPEDIALVSFDNLDISEVVDPPLTTLNKAADKVGKLAAELLYNKLQSNNAEYKNIRELIIKQELCIRKSCGCNK</sequence>
<dbReference type="EMBL" id="BARW01025585">
    <property type="protein sequence ID" value="GAJ10196.1"/>
    <property type="molecule type" value="Genomic_DNA"/>
</dbReference>
<reference evidence="6" key="1">
    <citation type="journal article" date="2014" name="Front. Microbiol.">
        <title>High frequency of phylogenetically diverse reductive dehalogenase-homologous genes in deep subseafloor sedimentary metagenomes.</title>
        <authorList>
            <person name="Kawai M."/>
            <person name="Futagami T."/>
            <person name="Toyoda A."/>
            <person name="Takaki Y."/>
            <person name="Nishi S."/>
            <person name="Hori S."/>
            <person name="Arai W."/>
            <person name="Tsubouchi T."/>
            <person name="Morono Y."/>
            <person name="Uchiyama I."/>
            <person name="Ito T."/>
            <person name="Fujiyama A."/>
            <person name="Inagaki F."/>
            <person name="Takami H."/>
        </authorList>
    </citation>
    <scope>NUCLEOTIDE SEQUENCE</scope>
    <source>
        <strain evidence="6">Expedition CK06-06</strain>
    </source>
</reference>
<dbReference type="AlphaFoldDB" id="X1VAF2"/>
<gene>
    <name evidence="6" type="ORF">S12H4_41904</name>
</gene>
<accession>X1VAF2</accession>
<dbReference type="GO" id="GO:0003700">
    <property type="term" value="F:DNA-binding transcription factor activity"/>
    <property type="evidence" value="ECO:0007669"/>
    <property type="project" value="TreeGrafter"/>
</dbReference>
<dbReference type="PANTHER" id="PTHR30146:SF148">
    <property type="entry name" value="HTH-TYPE TRANSCRIPTIONAL REPRESSOR PURR-RELATED"/>
    <property type="match status" value="1"/>
</dbReference>